<proteinExistence type="predicted"/>
<evidence type="ECO:0000313" key="1">
    <source>
        <dbReference type="EMBL" id="CAH1536854.1"/>
    </source>
</evidence>
<accession>A0AAU9Q968</accession>
<gene>
    <name evidence="1" type="ORF">THF1D04_410009</name>
</gene>
<evidence type="ECO:0000313" key="2">
    <source>
        <dbReference type="Proteomes" id="UP001295420"/>
    </source>
</evidence>
<dbReference type="AlphaFoldDB" id="A0AAU9Q968"/>
<reference evidence="1" key="1">
    <citation type="submission" date="2022-01" db="EMBL/GenBank/DDBJ databases">
        <authorList>
            <person name="Lagorce A."/>
        </authorList>
    </citation>
    <scope>NUCLEOTIDE SEQUENCE</scope>
    <source>
        <strain evidence="1">Th15_F1_D04</strain>
    </source>
</reference>
<evidence type="ECO:0008006" key="3">
    <source>
        <dbReference type="Google" id="ProtNLM"/>
    </source>
</evidence>
<organism evidence="1 2">
    <name type="scientific">Vibrio owensii</name>
    <dbReference type="NCBI Taxonomy" id="696485"/>
    <lineage>
        <taxon>Bacteria</taxon>
        <taxon>Pseudomonadati</taxon>
        <taxon>Pseudomonadota</taxon>
        <taxon>Gammaproteobacteria</taxon>
        <taxon>Vibrionales</taxon>
        <taxon>Vibrionaceae</taxon>
        <taxon>Vibrio</taxon>
    </lineage>
</organism>
<sequence length="233" mass="26844">MDPFKIWIQVKGTTDFETKRTKNGNISQSVAKGNMWKWLRSRELCVLIVWDINETKGVYSIIKDDVDPFDIYKTDCDSMTVSIDGNAHVSLDALNKICWQARLEYYESVIAMSRVECEVSGGQQESSSPLSRKFLLVSEYLHSVGVIAHFGSEKHILLTDTCQAYFSNGLINWQREHPDDSEYDSRGSVVALMIINRVREVTELNISQSLLMDCMEFFEHFGRSFERNEHTYT</sequence>
<dbReference type="Proteomes" id="UP001295420">
    <property type="component" value="Unassembled WGS sequence"/>
</dbReference>
<dbReference type="EMBL" id="CAKMTQ010000036">
    <property type="protein sequence ID" value="CAH1536854.1"/>
    <property type="molecule type" value="Genomic_DNA"/>
</dbReference>
<name>A0AAU9Q968_9VIBR</name>
<protein>
    <recommendedName>
        <fullName evidence="3">DUF4365 domain-containing protein</fullName>
    </recommendedName>
</protein>
<comment type="caution">
    <text evidence="1">The sequence shown here is derived from an EMBL/GenBank/DDBJ whole genome shotgun (WGS) entry which is preliminary data.</text>
</comment>